<keyword evidence="3" id="KW-1185">Reference proteome</keyword>
<evidence type="ECO:0000313" key="2">
    <source>
        <dbReference type="EMBL" id="AXY76889.1"/>
    </source>
</evidence>
<feature type="transmembrane region" description="Helical" evidence="1">
    <location>
        <begin position="47"/>
        <end position="66"/>
    </location>
</feature>
<keyword evidence="1" id="KW-0812">Transmembrane</keyword>
<proteinExistence type="predicted"/>
<dbReference type="EMBL" id="CP032157">
    <property type="protein sequence ID" value="AXY76889.1"/>
    <property type="molecule type" value="Genomic_DNA"/>
</dbReference>
<accession>A0A3B7MUH3</accession>
<dbReference type="Pfam" id="PF11381">
    <property type="entry name" value="DUF3185"/>
    <property type="match status" value="1"/>
</dbReference>
<sequence length="72" mass="7622">MRILGILLIVGGILLGYFGYQKYDDNKANIKIGDLELSAKDKGNTTTGYVMMGAGVVALIVGAVMLSRKSNA</sequence>
<dbReference type="Proteomes" id="UP000263900">
    <property type="component" value="Chromosome"/>
</dbReference>
<reference evidence="2 3" key="1">
    <citation type="submission" date="2018-09" db="EMBL/GenBank/DDBJ databases">
        <title>Genome sequencing of strain 6GH32-13.</title>
        <authorList>
            <person name="Weon H.-Y."/>
            <person name="Heo J."/>
            <person name="Kwon S.-W."/>
        </authorList>
    </citation>
    <scope>NUCLEOTIDE SEQUENCE [LARGE SCALE GENOMIC DNA]</scope>
    <source>
        <strain evidence="2 3">5GH32-13</strain>
    </source>
</reference>
<dbReference type="RefSeq" id="WP_119052766.1">
    <property type="nucleotide sequence ID" value="NZ_CP032157.1"/>
</dbReference>
<dbReference type="InterPro" id="IPR021521">
    <property type="entry name" value="DUF3185"/>
</dbReference>
<keyword evidence="1" id="KW-0472">Membrane</keyword>
<dbReference type="AlphaFoldDB" id="A0A3B7MUH3"/>
<protein>
    <submittedName>
        <fullName evidence="2">DUF3185 family protein</fullName>
    </submittedName>
</protein>
<dbReference type="KEGG" id="pseg:D3H65_24150"/>
<keyword evidence="1" id="KW-1133">Transmembrane helix</keyword>
<organism evidence="2 3">
    <name type="scientific">Paraflavitalea soli</name>
    <dbReference type="NCBI Taxonomy" id="2315862"/>
    <lineage>
        <taxon>Bacteria</taxon>
        <taxon>Pseudomonadati</taxon>
        <taxon>Bacteroidota</taxon>
        <taxon>Chitinophagia</taxon>
        <taxon>Chitinophagales</taxon>
        <taxon>Chitinophagaceae</taxon>
        <taxon>Paraflavitalea</taxon>
    </lineage>
</organism>
<gene>
    <name evidence="2" type="ORF">D3H65_24150</name>
</gene>
<name>A0A3B7MUH3_9BACT</name>
<evidence type="ECO:0000256" key="1">
    <source>
        <dbReference type="SAM" id="Phobius"/>
    </source>
</evidence>
<evidence type="ECO:0000313" key="3">
    <source>
        <dbReference type="Proteomes" id="UP000263900"/>
    </source>
</evidence>